<name>A0A9W8JFB9_9AGAR</name>
<evidence type="ECO:0000313" key="3">
    <source>
        <dbReference type="EMBL" id="KAJ2932383.1"/>
    </source>
</evidence>
<gene>
    <name evidence="3" type="ORF">H1R20_g4716</name>
</gene>
<proteinExistence type="predicted"/>
<keyword evidence="1" id="KW-0677">Repeat</keyword>
<dbReference type="Proteomes" id="UP001140091">
    <property type="component" value="Unassembled WGS sequence"/>
</dbReference>
<dbReference type="PANTHER" id="PTHR10039">
    <property type="entry name" value="AMELOGENIN"/>
    <property type="match status" value="1"/>
</dbReference>
<protein>
    <recommendedName>
        <fullName evidence="2">Nephrocystin 3-like N-terminal domain-containing protein</fullName>
    </recommendedName>
</protein>
<sequence>MSSYFANSRDFAINKLTLNNTNNNYISEGDALQYLHKHSATSAMHDSEERYPPPLCHEGTRDVVICRIEGWYGFEIPPEKKIMWVHAPAGYGKTAVAGTVSKKMESRTDLDFNPVGATFFFWRTSPERNSPARFIITLAYQFTISIPELAPHIEAAVKRNPMVLNKALEAQVTKLIVEPFKSLGELDNMPHRLVIIDGLDECINSDQESRIEKQYAEDQERVQVRILDLIRTLHSHNLPLCFLILSRPEPWIKQHIGSKSFQSITETLDLYQVGDHMKDVETFVRAELARIAEHLDPQPGDDEEWPGEDTVKDFLQRTGGHMLYAATVIRHIGDPYDDPRQRLQDILRGEFNSTQDLTHSTPFSSLHELYRQILRSCPQANRATMVGVLEELLAAREELWLRSKVQAACNILDRLCGRAPGRGIKALRPLHAVIRLSGDDDGSSSNSPFFYHSSFAEFLRDRSQPLPDVTINVQKGLSRVLAGCLKALSAITMDGQVSEEHVKFSLNHWWSLWFGLHPITDADLSSHFKALLSADLTACFIQNVMDNERSDNSLFYCLLDLYHRNGSLIVRRRPFPVYAALIEDLLSHLRSSADACFRHVLDPEFLNSHLVDFYRFSLFLSLYMMQLSEHRPVPAFDNLVQALRGLLEKRETFFKKLEESVEKSMHASNRDSKPAVMDIFKRARQDVE</sequence>
<reference evidence="3" key="1">
    <citation type="submission" date="2022-06" db="EMBL/GenBank/DDBJ databases">
        <title>Genome Sequence of Candolleomyces eurysporus.</title>
        <authorList>
            <person name="Buettner E."/>
        </authorList>
    </citation>
    <scope>NUCLEOTIDE SEQUENCE</scope>
    <source>
        <strain evidence="3">VTCC 930004</strain>
    </source>
</reference>
<evidence type="ECO:0000313" key="4">
    <source>
        <dbReference type="Proteomes" id="UP001140091"/>
    </source>
</evidence>
<organism evidence="3 4">
    <name type="scientific">Candolleomyces eurysporus</name>
    <dbReference type="NCBI Taxonomy" id="2828524"/>
    <lineage>
        <taxon>Eukaryota</taxon>
        <taxon>Fungi</taxon>
        <taxon>Dikarya</taxon>
        <taxon>Basidiomycota</taxon>
        <taxon>Agaricomycotina</taxon>
        <taxon>Agaricomycetes</taxon>
        <taxon>Agaricomycetidae</taxon>
        <taxon>Agaricales</taxon>
        <taxon>Agaricineae</taxon>
        <taxon>Psathyrellaceae</taxon>
        <taxon>Candolleomyces</taxon>
    </lineage>
</organism>
<evidence type="ECO:0000259" key="2">
    <source>
        <dbReference type="Pfam" id="PF24883"/>
    </source>
</evidence>
<dbReference type="Pfam" id="PF24883">
    <property type="entry name" value="NPHP3_N"/>
    <property type="match status" value="1"/>
</dbReference>
<dbReference type="AlphaFoldDB" id="A0A9W8JFB9"/>
<dbReference type="Gene3D" id="3.40.50.300">
    <property type="entry name" value="P-loop containing nucleotide triphosphate hydrolases"/>
    <property type="match status" value="1"/>
</dbReference>
<evidence type="ECO:0000256" key="1">
    <source>
        <dbReference type="ARBA" id="ARBA00022737"/>
    </source>
</evidence>
<keyword evidence="4" id="KW-1185">Reference proteome</keyword>
<feature type="non-terminal residue" evidence="3">
    <location>
        <position position="688"/>
    </location>
</feature>
<dbReference type="EMBL" id="JANBPK010000773">
    <property type="protein sequence ID" value="KAJ2932383.1"/>
    <property type="molecule type" value="Genomic_DNA"/>
</dbReference>
<feature type="domain" description="Nephrocystin 3-like N-terminal" evidence="2">
    <location>
        <begin position="78"/>
        <end position="226"/>
    </location>
</feature>
<dbReference type="SUPFAM" id="SSF52540">
    <property type="entry name" value="P-loop containing nucleoside triphosphate hydrolases"/>
    <property type="match status" value="1"/>
</dbReference>
<dbReference type="PANTHER" id="PTHR10039:SF14">
    <property type="entry name" value="NACHT DOMAIN-CONTAINING PROTEIN"/>
    <property type="match status" value="1"/>
</dbReference>
<accession>A0A9W8JFB9</accession>
<dbReference type="InterPro" id="IPR027417">
    <property type="entry name" value="P-loop_NTPase"/>
</dbReference>
<dbReference type="InterPro" id="IPR056884">
    <property type="entry name" value="NPHP3-like_N"/>
</dbReference>
<comment type="caution">
    <text evidence="3">The sequence shown here is derived from an EMBL/GenBank/DDBJ whole genome shotgun (WGS) entry which is preliminary data.</text>
</comment>
<dbReference type="OrthoDB" id="1658288at2759"/>